<sequence>MVGSSATATLVVNDKVVVDLNEETLRRDNGDAIVLRPQAFAVLRHLVQNANRLVSKAELLEAVWTGTAVTDDSLVQCIHEIRRALGDEQHTVLATVSRRGYRLSLARGEENILEGPSIAVLPFATMSGGQSNAYFADGLVEDIITNLSKIPGLFVIARNSSFGFRGKNGDLRTIAAELRVRYLLQGSLRQSAGRLRINAQLVDGASATNVWADRFEGAETDVFDLQDRLTEQIVGSIEPSVRRAEIERARRKRPESLDAYDLYLRALPHAHANTPVETDKALQLLARSIELQPDYVPSHGYAAWCYEQRYLRNGLNPADKAAALRHADIALGINSDDPQAMSIGAFVRANLTRDYDAAIEVLDRALALNNNSALAFGFSALVSAHSERHQRAVEHAHNALRLSPLDDPLNYHPYCALALTHLFTGAFADAARYAALAVRANPGFSIPYAYLAASHVGLGNVEAAHSAARRLIEVSPNFSVGGYVRTNLFRAYLMDALAAALRTAGLPE</sequence>
<organism evidence="4 5">
    <name type="scientific">Ensifer adhaerens</name>
    <name type="common">Sinorhizobium morelense</name>
    <dbReference type="NCBI Taxonomy" id="106592"/>
    <lineage>
        <taxon>Bacteria</taxon>
        <taxon>Pseudomonadati</taxon>
        <taxon>Pseudomonadota</taxon>
        <taxon>Alphaproteobacteria</taxon>
        <taxon>Hyphomicrobiales</taxon>
        <taxon>Rhizobiaceae</taxon>
        <taxon>Sinorhizobium/Ensifer group</taxon>
        <taxon>Ensifer</taxon>
    </lineage>
</organism>
<evidence type="ECO:0000256" key="2">
    <source>
        <dbReference type="PROSITE-ProRule" id="PRU01091"/>
    </source>
</evidence>
<dbReference type="PANTHER" id="PTHR12558:SF13">
    <property type="entry name" value="CELL DIVISION CYCLE PROTEIN 27 HOMOLOG"/>
    <property type="match status" value="1"/>
</dbReference>
<evidence type="ECO:0000259" key="3">
    <source>
        <dbReference type="PROSITE" id="PS51755"/>
    </source>
</evidence>
<keyword evidence="1 2" id="KW-0238">DNA-binding</keyword>
<geneLocation type="plasmid" evidence="4 5">
    <name>pB</name>
</geneLocation>
<proteinExistence type="predicted"/>
<dbReference type="CDD" id="cd00383">
    <property type="entry name" value="trans_reg_C"/>
    <property type="match status" value="1"/>
</dbReference>
<dbReference type="Gene3D" id="3.40.50.10070">
    <property type="entry name" value="TolB, N-terminal domain"/>
    <property type="match status" value="1"/>
</dbReference>
<dbReference type="Gene3D" id="1.25.40.10">
    <property type="entry name" value="Tetratricopeptide repeat domain"/>
    <property type="match status" value="2"/>
</dbReference>
<dbReference type="PROSITE" id="PS51755">
    <property type="entry name" value="OMPR_PHOB"/>
    <property type="match status" value="1"/>
</dbReference>
<gene>
    <name evidence="4" type="ORF">NE863_33590</name>
</gene>
<dbReference type="GO" id="GO:0006355">
    <property type="term" value="P:regulation of DNA-templated transcription"/>
    <property type="evidence" value="ECO:0007669"/>
    <property type="project" value="InterPro"/>
</dbReference>
<feature type="domain" description="OmpR/PhoB-type" evidence="3">
    <location>
        <begin position="7"/>
        <end position="105"/>
    </location>
</feature>
<dbReference type="EMBL" id="CP098809">
    <property type="protein sequence ID" value="USJ27388.1"/>
    <property type="molecule type" value="Genomic_DNA"/>
</dbReference>
<dbReference type="PANTHER" id="PTHR12558">
    <property type="entry name" value="CELL DIVISION CYCLE 16,23,27"/>
    <property type="match status" value="1"/>
</dbReference>
<dbReference type="InterPro" id="IPR011990">
    <property type="entry name" value="TPR-like_helical_dom_sf"/>
</dbReference>
<dbReference type="AlphaFoldDB" id="A0A9Q8YEE3"/>
<evidence type="ECO:0000313" key="5">
    <source>
        <dbReference type="Proteomes" id="UP001055460"/>
    </source>
</evidence>
<dbReference type="SUPFAM" id="SSF46894">
    <property type="entry name" value="C-terminal effector domain of the bipartite response regulators"/>
    <property type="match status" value="1"/>
</dbReference>
<keyword evidence="4" id="KW-0614">Plasmid</keyword>
<reference evidence="4" key="1">
    <citation type="submission" date="2022-06" db="EMBL/GenBank/DDBJ databases">
        <title>Physiological and biochemical characterization and genomic elucidation of a strain of the genus Ensifer adhaerens M8 that combines arsenic oxidation and chromium reduction.</title>
        <authorList>
            <person name="Li X."/>
            <person name="Yu c."/>
        </authorList>
    </citation>
    <scope>NUCLEOTIDE SEQUENCE</scope>
    <source>
        <strain evidence="4">M8</strain>
        <plasmid evidence="4">pB</plasmid>
    </source>
</reference>
<dbReference type="SUPFAM" id="SSF48452">
    <property type="entry name" value="TPR-like"/>
    <property type="match status" value="2"/>
</dbReference>
<dbReference type="InterPro" id="IPR036388">
    <property type="entry name" value="WH-like_DNA-bd_sf"/>
</dbReference>
<evidence type="ECO:0000256" key="1">
    <source>
        <dbReference type="ARBA" id="ARBA00023125"/>
    </source>
</evidence>
<dbReference type="GO" id="GO:0003677">
    <property type="term" value="F:DNA binding"/>
    <property type="evidence" value="ECO:0007669"/>
    <property type="project" value="UniProtKB-UniRule"/>
</dbReference>
<feature type="DNA-binding region" description="OmpR/PhoB-type" evidence="2">
    <location>
        <begin position="7"/>
        <end position="105"/>
    </location>
</feature>
<dbReference type="InterPro" id="IPR001867">
    <property type="entry name" value="OmpR/PhoB-type_DNA-bd"/>
</dbReference>
<dbReference type="InterPro" id="IPR016032">
    <property type="entry name" value="Sig_transdc_resp-reg_C-effctor"/>
</dbReference>
<dbReference type="RefSeq" id="WP_252161055.1">
    <property type="nucleotide sequence ID" value="NZ_CP098809.1"/>
</dbReference>
<protein>
    <submittedName>
        <fullName evidence="4">Winged helix-turn-helix domain-containing protein</fullName>
    </submittedName>
</protein>
<dbReference type="Proteomes" id="UP001055460">
    <property type="component" value="Plasmid pB"/>
</dbReference>
<evidence type="ECO:0000313" key="4">
    <source>
        <dbReference type="EMBL" id="USJ27388.1"/>
    </source>
</evidence>
<dbReference type="Gene3D" id="1.10.10.10">
    <property type="entry name" value="Winged helix-like DNA-binding domain superfamily/Winged helix DNA-binding domain"/>
    <property type="match status" value="1"/>
</dbReference>
<accession>A0A9Q8YEE3</accession>
<dbReference type="Pfam" id="PF00486">
    <property type="entry name" value="Trans_reg_C"/>
    <property type="match status" value="1"/>
</dbReference>
<name>A0A9Q8YEE3_ENSAD</name>
<dbReference type="GO" id="GO:0000160">
    <property type="term" value="P:phosphorelay signal transduction system"/>
    <property type="evidence" value="ECO:0007669"/>
    <property type="project" value="InterPro"/>
</dbReference>
<dbReference type="SMART" id="SM00862">
    <property type="entry name" value="Trans_reg_C"/>
    <property type="match status" value="1"/>
</dbReference>